<reference evidence="3" key="1">
    <citation type="submission" date="2020-06" db="EMBL/GenBank/DDBJ databases">
        <title>Paenibacillus sp. nov., isolated from soil.</title>
        <authorList>
            <person name="Seo Y.L."/>
        </authorList>
    </citation>
    <scope>NUCLEOTIDE SEQUENCE [LARGE SCALE GENOMIC DNA]</scope>
    <source>
        <strain evidence="3">JW14</strain>
    </source>
</reference>
<comment type="caution">
    <text evidence="3">The sequence shown here is derived from an EMBL/GenBank/DDBJ whole genome shotgun (WGS) entry which is preliminary data.</text>
</comment>
<proteinExistence type="predicted"/>
<dbReference type="RefSeq" id="WP_175371382.1">
    <property type="nucleotide sequence ID" value="NZ_JABWCS010000204.1"/>
</dbReference>
<feature type="compositionally biased region" description="Polar residues" evidence="1">
    <location>
        <begin position="153"/>
        <end position="162"/>
    </location>
</feature>
<keyword evidence="4" id="KW-1185">Reference proteome</keyword>
<dbReference type="EMBL" id="JABWCS010000204">
    <property type="protein sequence ID" value="NUU60815.1"/>
    <property type="molecule type" value="Genomic_DNA"/>
</dbReference>
<organism evidence="3 4">
    <name type="scientific">Paenibacillus agri</name>
    <dbReference type="NCBI Taxonomy" id="2744309"/>
    <lineage>
        <taxon>Bacteria</taxon>
        <taxon>Bacillati</taxon>
        <taxon>Bacillota</taxon>
        <taxon>Bacilli</taxon>
        <taxon>Bacillales</taxon>
        <taxon>Paenibacillaceae</taxon>
        <taxon>Paenibacillus</taxon>
    </lineage>
</organism>
<evidence type="ECO:0000313" key="3">
    <source>
        <dbReference type="EMBL" id="NUU60815.1"/>
    </source>
</evidence>
<feature type="chain" id="PRO_5039103320" evidence="2">
    <location>
        <begin position="22"/>
        <end position="162"/>
    </location>
</feature>
<accession>A0A850EIB5</accession>
<evidence type="ECO:0000256" key="1">
    <source>
        <dbReference type="SAM" id="MobiDB-lite"/>
    </source>
</evidence>
<sequence>MLKKIFLIASAVTIISGVVLISNSKADTYPEMETVNKTVKNPVNTNFSTNNVKSVKSEESEEPVKNVESVESKIAKGYSTKFYTPHGMFVRADEQSIFKESEIARTIDEIGPNTNQLIFEGEFFLKVDEAEFSKNYPNSLLLGKTLNDENPTDTDVPSSSSK</sequence>
<protein>
    <submittedName>
        <fullName evidence="3">Uncharacterized protein</fullName>
    </submittedName>
</protein>
<dbReference type="AlphaFoldDB" id="A0A850EIB5"/>
<evidence type="ECO:0000313" key="4">
    <source>
        <dbReference type="Proteomes" id="UP000564806"/>
    </source>
</evidence>
<name>A0A850EIB5_9BACL</name>
<feature type="region of interest" description="Disordered" evidence="1">
    <location>
        <begin position="140"/>
        <end position="162"/>
    </location>
</feature>
<evidence type="ECO:0000256" key="2">
    <source>
        <dbReference type="SAM" id="SignalP"/>
    </source>
</evidence>
<keyword evidence="2" id="KW-0732">Signal</keyword>
<feature type="signal peptide" evidence="2">
    <location>
        <begin position="1"/>
        <end position="21"/>
    </location>
</feature>
<gene>
    <name evidence="3" type="ORF">HPT30_10700</name>
</gene>
<dbReference type="Proteomes" id="UP000564806">
    <property type="component" value="Unassembled WGS sequence"/>
</dbReference>